<dbReference type="RefSeq" id="WP_007154865.1">
    <property type="nucleotide sequence ID" value="NZ_CP020931.1"/>
</dbReference>
<dbReference type="STRING" id="1420917.AU15_04815"/>
<keyword evidence="1" id="KW-0812">Transmembrane</keyword>
<evidence type="ECO:0000256" key="1">
    <source>
        <dbReference type="SAM" id="Phobius"/>
    </source>
</evidence>
<evidence type="ECO:0000313" key="2">
    <source>
        <dbReference type="EMBL" id="ARM82172.1"/>
    </source>
</evidence>
<dbReference type="GeneID" id="77254087"/>
<dbReference type="EMBL" id="CP020931">
    <property type="protein sequence ID" value="ARM82172.1"/>
    <property type="molecule type" value="Genomic_DNA"/>
</dbReference>
<proteinExistence type="predicted"/>
<feature type="transmembrane region" description="Helical" evidence="1">
    <location>
        <begin position="78"/>
        <end position="95"/>
    </location>
</feature>
<dbReference type="AlphaFoldDB" id="A0A1W6K450"/>
<keyword evidence="1" id="KW-0472">Membrane</keyword>
<keyword evidence="1" id="KW-1133">Transmembrane helix</keyword>
<evidence type="ECO:0008006" key="4">
    <source>
        <dbReference type="Google" id="ProtNLM"/>
    </source>
</evidence>
<dbReference type="Proteomes" id="UP000193100">
    <property type="component" value="Chromosome"/>
</dbReference>
<name>A0A1W6K450_9GAMM</name>
<protein>
    <recommendedName>
        <fullName evidence="4">DoxX protein</fullName>
    </recommendedName>
</protein>
<feature type="transmembrane region" description="Helical" evidence="1">
    <location>
        <begin position="7"/>
        <end position="25"/>
    </location>
</feature>
<accession>A0A1W6K450</accession>
<feature type="transmembrane region" description="Helical" evidence="1">
    <location>
        <begin position="51"/>
        <end position="71"/>
    </location>
</feature>
<evidence type="ECO:0000313" key="3">
    <source>
        <dbReference type="Proteomes" id="UP000193100"/>
    </source>
</evidence>
<sequence length="136" mass="15053">MPKQLPLALLLLRLGVFVVFLVWTLDKLVQPEHAIKVFDSFYGLDGLGETAVYLIGIAQLVLILMFVAGLLKTWTYGALLIFHGASTLSSFAKYLQPFDNLLFFAAWPMLAACAALYLLRDYDTLTLSRQPAPTAA</sequence>
<reference evidence="2 3" key="1">
    <citation type="submission" date="2017-04" db="EMBL/GenBank/DDBJ databases">
        <title>Genome Sequence of Marinobacter salarius strain SMR5 Isolated from a culture of the Diatom Skeletonema marinoi.</title>
        <authorList>
            <person name="Topel M."/>
            <person name="Pinder M.I.M."/>
            <person name="Johansson O.N."/>
            <person name="Kourtchenko O."/>
            <person name="Godhe A."/>
            <person name="Clarke A.K."/>
        </authorList>
    </citation>
    <scope>NUCLEOTIDE SEQUENCE [LARGE SCALE GENOMIC DNA]</scope>
    <source>
        <strain evidence="2 3">SMR5</strain>
    </source>
</reference>
<feature type="transmembrane region" description="Helical" evidence="1">
    <location>
        <begin position="101"/>
        <end position="119"/>
    </location>
</feature>
<gene>
    <name evidence="2" type="ORF">MARSALSMR5_00066</name>
</gene>
<organism evidence="2 3">
    <name type="scientific">Marinobacter salarius</name>
    <dbReference type="NCBI Taxonomy" id="1420917"/>
    <lineage>
        <taxon>Bacteria</taxon>
        <taxon>Pseudomonadati</taxon>
        <taxon>Pseudomonadota</taxon>
        <taxon>Gammaproteobacteria</taxon>
        <taxon>Pseudomonadales</taxon>
        <taxon>Marinobacteraceae</taxon>
        <taxon>Marinobacter</taxon>
    </lineage>
</organism>